<evidence type="ECO:0000256" key="3">
    <source>
        <dbReference type="RuleBase" id="RU003707"/>
    </source>
</evidence>
<dbReference type="InterPro" id="IPR014748">
    <property type="entry name" value="Enoyl-CoA_hydra_C"/>
</dbReference>
<dbReference type="Gene3D" id="3.90.226.10">
    <property type="entry name" value="2-enoyl-CoA Hydratase, Chain A, domain 1"/>
    <property type="match status" value="1"/>
</dbReference>
<dbReference type="InterPro" id="IPR018376">
    <property type="entry name" value="Enoyl-CoA_hyd/isom_CS"/>
</dbReference>
<organism evidence="4 5">
    <name type="scientific">Hazenella coriacea</name>
    <dbReference type="NCBI Taxonomy" id="1179467"/>
    <lineage>
        <taxon>Bacteria</taxon>
        <taxon>Bacillati</taxon>
        <taxon>Bacillota</taxon>
        <taxon>Bacilli</taxon>
        <taxon>Bacillales</taxon>
        <taxon>Thermoactinomycetaceae</taxon>
        <taxon>Hazenella</taxon>
    </lineage>
</organism>
<dbReference type="Gene3D" id="1.10.12.10">
    <property type="entry name" value="Lyase 2-enoyl-coa Hydratase, Chain A, domain 2"/>
    <property type="match status" value="1"/>
</dbReference>
<dbReference type="AlphaFoldDB" id="A0A4R3L8J1"/>
<dbReference type="GO" id="GO:0016853">
    <property type="term" value="F:isomerase activity"/>
    <property type="evidence" value="ECO:0007669"/>
    <property type="project" value="UniProtKB-KW"/>
</dbReference>
<dbReference type="PANTHER" id="PTHR43802:SF1">
    <property type="entry name" value="IP11341P-RELATED"/>
    <property type="match status" value="1"/>
</dbReference>
<gene>
    <name evidence="4" type="ORF">EDD58_102563</name>
</gene>
<dbReference type="Pfam" id="PF00378">
    <property type="entry name" value="ECH_1"/>
    <property type="match status" value="1"/>
</dbReference>
<dbReference type="InterPro" id="IPR029045">
    <property type="entry name" value="ClpP/crotonase-like_dom_sf"/>
</dbReference>
<dbReference type="InterPro" id="IPR001753">
    <property type="entry name" value="Enoyl-CoA_hydra/iso"/>
</dbReference>
<evidence type="ECO:0000256" key="2">
    <source>
        <dbReference type="ARBA" id="ARBA00023239"/>
    </source>
</evidence>
<keyword evidence="4" id="KW-0413">Isomerase</keyword>
<name>A0A4R3L8J1_9BACL</name>
<keyword evidence="5" id="KW-1185">Reference proteome</keyword>
<dbReference type="PANTHER" id="PTHR43802">
    <property type="entry name" value="ENOYL-COA HYDRATASE"/>
    <property type="match status" value="1"/>
</dbReference>
<evidence type="ECO:0000256" key="1">
    <source>
        <dbReference type="ARBA" id="ARBA00005254"/>
    </source>
</evidence>
<evidence type="ECO:0000313" key="5">
    <source>
        <dbReference type="Proteomes" id="UP000294937"/>
    </source>
</evidence>
<comment type="similarity">
    <text evidence="1 3">Belongs to the enoyl-CoA hydratase/isomerase family.</text>
</comment>
<dbReference type="Proteomes" id="UP000294937">
    <property type="component" value="Unassembled WGS sequence"/>
</dbReference>
<dbReference type="SUPFAM" id="SSF52096">
    <property type="entry name" value="ClpP/crotonase"/>
    <property type="match status" value="1"/>
</dbReference>
<dbReference type="RefSeq" id="WP_131923935.1">
    <property type="nucleotide sequence ID" value="NZ_SMAG01000002.1"/>
</dbReference>
<dbReference type="GO" id="GO:0016836">
    <property type="term" value="F:hydro-lyase activity"/>
    <property type="evidence" value="ECO:0007669"/>
    <property type="project" value="UniProtKB-ARBA"/>
</dbReference>
<dbReference type="CDD" id="cd06558">
    <property type="entry name" value="crotonase-like"/>
    <property type="match status" value="1"/>
</dbReference>
<comment type="caution">
    <text evidence="4">The sequence shown here is derived from an EMBL/GenBank/DDBJ whole genome shotgun (WGS) entry which is preliminary data.</text>
</comment>
<dbReference type="PROSITE" id="PS00166">
    <property type="entry name" value="ENOYL_COA_HYDRATASE"/>
    <property type="match status" value="1"/>
</dbReference>
<evidence type="ECO:0000313" key="4">
    <source>
        <dbReference type="EMBL" id="TCS95979.1"/>
    </source>
</evidence>
<keyword evidence="2" id="KW-0456">Lyase</keyword>
<protein>
    <submittedName>
        <fullName evidence="4">2-(1,2-epoxy-1,2-dihydrophenyl)acetyl-CoA isomerase</fullName>
    </submittedName>
</protein>
<sequence>MSEEATVILTREDHVGIITLNRPQLFNAINDQLSAELLEKLNEASQDEDIRAVVLTGNGKAFCSGQDLNDRTAIQFKGEKISLGDSVRNRYNPIIMALAQMKKPVIAAVNGVAAGAGCSLALACDLRFITPETRFVEAFVKIGLAPDSGSSYFLPRIVGLGRALEIAMTGRDIKADEALQIGLAQRMVEADQLFADTLTFAKQLAEGPTVAIGLTKHAIYKGMEVSLEEALEFEAVVQEEAGKSEDFLEGIQAFAGKRKPKYRGR</sequence>
<dbReference type="OrthoDB" id="9775794at2"/>
<reference evidence="4 5" key="1">
    <citation type="submission" date="2019-03" db="EMBL/GenBank/DDBJ databases">
        <title>Genomic Encyclopedia of Type Strains, Phase IV (KMG-IV): sequencing the most valuable type-strain genomes for metagenomic binning, comparative biology and taxonomic classification.</title>
        <authorList>
            <person name="Goeker M."/>
        </authorList>
    </citation>
    <scope>NUCLEOTIDE SEQUENCE [LARGE SCALE GENOMIC DNA]</scope>
    <source>
        <strain evidence="4 5">DSM 45707</strain>
    </source>
</reference>
<accession>A0A4R3L8J1</accession>
<proteinExistence type="inferred from homology"/>
<dbReference type="FunFam" id="1.10.12.10:FF:000001">
    <property type="entry name" value="Probable enoyl-CoA hydratase, mitochondrial"/>
    <property type="match status" value="1"/>
</dbReference>
<dbReference type="EMBL" id="SMAG01000002">
    <property type="protein sequence ID" value="TCS95979.1"/>
    <property type="molecule type" value="Genomic_DNA"/>
</dbReference>